<keyword evidence="1" id="KW-0472">Membrane</keyword>
<comment type="caution">
    <text evidence="2">The sequence shown here is derived from an EMBL/GenBank/DDBJ whole genome shotgun (WGS) entry which is preliminary data.</text>
</comment>
<proteinExistence type="predicted"/>
<gene>
    <name evidence="2" type="ORF">VEZ01S_37_01430</name>
</gene>
<dbReference type="OrthoDB" id="5873659at2"/>
<keyword evidence="1" id="KW-1133">Transmembrane helix</keyword>
<accession>U3CR52</accession>
<sequence length="186" mass="21704">MNWLLFYDWGRWLHLPKYKVYGLSVLLASGVCVGAWGIWSEVLKPKQQQLIEQLSSRQHEHLIYLKKLELLAQPQPDYQAQYQQLLLHRPVILSKVDLFNYVSTDFQSSSALVTLWQWDTAPNSQRLTIGLRGEFSAIRRLVKSVLSYSNWVTLERMTLERDSVHANSVDGQFVFAFFIEDEKGEQ</sequence>
<dbReference type="STRING" id="1219080.VEZ01S_37_01430"/>
<feature type="transmembrane region" description="Helical" evidence="1">
    <location>
        <begin position="20"/>
        <end position="39"/>
    </location>
</feature>
<evidence type="ECO:0000313" key="2">
    <source>
        <dbReference type="EMBL" id="GAD80578.1"/>
    </source>
</evidence>
<keyword evidence="1" id="KW-0812">Transmembrane</keyword>
<protein>
    <submittedName>
        <fullName evidence="2">Uncharacterized protein</fullName>
    </submittedName>
</protein>
<keyword evidence="3" id="KW-1185">Reference proteome</keyword>
<name>U3CR52_9VIBR</name>
<reference evidence="2 3" key="1">
    <citation type="submission" date="2013-09" db="EMBL/GenBank/DDBJ databases">
        <title>Whole genome shotgun sequence of Vibrio ezurae NBRC 102218.</title>
        <authorList>
            <person name="Yoshida I."/>
            <person name="Hosoyama A."/>
            <person name="Numata M."/>
            <person name="Hashimoto M."/>
            <person name="Hosoyama Y."/>
            <person name="Tsuchikane K."/>
            <person name="Noguchi M."/>
            <person name="Hirakata S."/>
            <person name="Ichikawa N."/>
            <person name="Ohji S."/>
            <person name="Yamazoe A."/>
            <person name="Fujita N."/>
        </authorList>
    </citation>
    <scope>NUCLEOTIDE SEQUENCE [LARGE SCALE GENOMIC DNA]</scope>
    <source>
        <strain evidence="2 3">NBRC 102218</strain>
    </source>
</reference>
<dbReference type="eggNOG" id="ENOG5031NJP">
    <property type="taxonomic scope" value="Bacteria"/>
</dbReference>
<organism evidence="2 3">
    <name type="scientific">Vibrio ezurae NBRC 102218</name>
    <dbReference type="NCBI Taxonomy" id="1219080"/>
    <lineage>
        <taxon>Bacteria</taxon>
        <taxon>Pseudomonadati</taxon>
        <taxon>Pseudomonadota</taxon>
        <taxon>Gammaproteobacteria</taxon>
        <taxon>Vibrionales</taxon>
        <taxon>Vibrionaceae</taxon>
        <taxon>Vibrio</taxon>
    </lineage>
</organism>
<evidence type="ECO:0000313" key="3">
    <source>
        <dbReference type="Proteomes" id="UP000016562"/>
    </source>
</evidence>
<evidence type="ECO:0000256" key="1">
    <source>
        <dbReference type="SAM" id="Phobius"/>
    </source>
</evidence>
<dbReference type="RefSeq" id="WP_021714284.1">
    <property type="nucleotide sequence ID" value="NZ_BATM01000037.1"/>
</dbReference>
<dbReference type="AlphaFoldDB" id="U3CR52"/>
<dbReference type="Proteomes" id="UP000016562">
    <property type="component" value="Unassembled WGS sequence"/>
</dbReference>
<dbReference type="EMBL" id="BATM01000037">
    <property type="protein sequence ID" value="GAD80578.1"/>
    <property type="molecule type" value="Genomic_DNA"/>
</dbReference>